<gene>
    <name evidence="3" type="ORF">DIS18_07870</name>
</gene>
<name>A0A2U2X9F0_9FLAO</name>
<proteinExistence type="predicted"/>
<reference evidence="3" key="1">
    <citation type="submission" date="2018-05" db="EMBL/GenBank/DDBJ databases">
        <title>Algibacter marinivivus sp. nov., isolated from sample around a algae.</title>
        <authorList>
            <person name="Zhong X."/>
        </authorList>
    </citation>
    <scope>NUCLEOTIDE SEQUENCE [LARGE SCALE GENOMIC DNA]</scope>
    <source>
        <strain evidence="3">ZY111</strain>
    </source>
</reference>
<evidence type="ECO:0008006" key="5">
    <source>
        <dbReference type="Google" id="ProtNLM"/>
    </source>
</evidence>
<feature type="compositionally biased region" description="Polar residues" evidence="1">
    <location>
        <begin position="70"/>
        <end position="96"/>
    </location>
</feature>
<protein>
    <recommendedName>
        <fullName evidence="5">Por secretion system C-terminal sorting domain-containing protein</fullName>
    </recommendedName>
</protein>
<feature type="region of interest" description="Disordered" evidence="1">
    <location>
        <begin position="69"/>
        <end position="96"/>
    </location>
</feature>
<accession>A0A2U2X9F0</accession>
<dbReference type="OrthoDB" id="1442956at2"/>
<keyword evidence="2" id="KW-0732">Signal</keyword>
<feature type="signal peptide" evidence="2">
    <location>
        <begin position="1"/>
        <end position="24"/>
    </location>
</feature>
<evidence type="ECO:0000313" key="4">
    <source>
        <dbReference type="Proteomes" id="UP000245375"/>
    </source>
</evidence>
<dbReference type="RefSeq" id="WP_109352440.1">
    <property type="nucleotide sequence ID" value="NZ_QFRI01000001.1"/>
</dbReference>
<dbReference type="Gene3D" id="2.60.120.260">
    <property type="entry name" value="Galactose-binding domain-like"/>
    <property type="match status" value="1"/>
</dbReference>
<evidence type="ECO:0000256" key="2">
    <source>
        <dbReference type="SAM" id="SignalP"/>
    </source>
</evidence>
<dbReference type="Proteomes" id="UP000245375">
    <property type="component" value="Unassembled WGS sequence"/>
</dbReference>
<dbReference type="EMBL" id="QFRI01000001">
    <property type="protein sequence ID" value="PWH84437.1"/>
    <property type="molecule type" value="Genomic_DNA"/>
</dbReference>
<dbReference type="AlphaFoldDB" id="A0A2U2X9F0"/>
<comment type="caution">
    <text evidence="3">The sequence shown here is derived from an EMBL/GenBank/DDBJ whole genome shotgun (WGS) entry which is preliminary data.</text>
</comment>
<evidence type="ECO:0000313" key="3">
    <source>
        <dbReference type="EMBL" id="PWH84437.1"/>
    </source>
</evidence>
<keyword evidence="4" id="KW-1185">Reference proteome</keyword>
<sequence>MKTKLQKTLFFSALALLGMQAVSAQYVGVPFPDKTTPLAIGETTNVETRIELENFDSVEDGTGFYIDGLNTGNTTTSPPVTGTYNDKSAGSGGDNTTYRPGADVDLMNDATGIVVTGIQGQEYALYTIEIKEDGDYDFTVNYRINAGIGSKNLQVWLRDANDLSSEGILFNGTLNVGTGAYEDMKIVDTEALTAGIYVLLVRYVSAGPRFDYIAVTRTSTLSVEENKLKASKFKAFPNPANDGIFNLNIEAKWDVYSLIGTKVLEGEGKQVDLSTFAKGAYILRTPFTSKMLISK</sequence>
<reference evidence="3" key="2">
    <citation type="submission" date="2018-05" db="EMBL/GenBank/DDBJ databases">
        <authorList>
            <person name="Lanie J.A."/>
            <person name="Ng W.-L."/>
            <person name="Kazmierczak K.M."/>
            <person name="Andrzejewski T.M."/>
            <person name="Davidsen T.M."/>
            <person name="Wayne K.J."/>
            <person name="Tettelin H."/>
            <person name="Glass J.I."/>
            <person name="Rusch D."/>
            <person name="Podicherti R."/>
            <person name="Tsui H.-C.T."/>
            <person name="Winkler M.E."/>
        </authorList>
    </citation>
    <scope>NUCLEOTIDE SEQUENCE [LARGE SCALE GENOMIC DNA]</scope>
    <source>
        <strain evidence="3">ZY111</strain>
    </source>
</reference>
<evidence type="ECO:0000256" key="1">
    <source>
        <dbReference type="SAM" id="MobiDB-lite"/>
    </source>
</evidence>
<feature type="chain" id="PRO_5015762325" description="Por secretion system C-terminal sorting domain-containing protein" evidence="2">
    <location>
        <begin position="25"/>
        <end position="295"/>
    </location>
</feature>
<organism evidence="3 4">
    <name type="scientific">Algibacter marinivivus</name>
    <dbReference type="NCBI Taxonomy" id="2100723"/>
    <lineage>
        <taxon>Bacteria</taxon>
        <taxon>Pseudomonadati</taxon>
        <taxon>Bacteroidota</taxon>
        <taxon>Flavobacteriia</taxon>
        <taxon>Flavobacteriales</taxon>
        <taxon>Flavobacteriaceae</taxon>
        <taxon>Algibacter</taxon>
    </lineage>
</organism>